<evidence type="ECO:0000313" key="10">
    <source>
        <dbReference type="EMBL" id="THD23103.1"/>
    </source>
</evidence>
<keyword evidence="5 8" id="KW-1133">Transmembrane helix</keyword>
<keyword evidence="7 8" id="KW-0472">Membrane</keyword>
<evidence type="ECO:0000259" key="9">
    <source>
        <dbReference type="Pfam" id="PF10277"/>
    </source>
</evidence>
<evidence type="ECO:0000313" key="11">
    <source>
        <dbReference type="Proteomes" id="UP000230066"/>
    </source>
</evidence>
<comment type="subcellular location">
    <subcellularLocation>
        <location evidence="1">Golgi apparatus membrane</location>
        <topology evidence="1">Multi-pass membrane protein</topology>
    </subcellularLocation>
</comment>
<keyword evidence="4 8" id="KW-0812">Transmembrane</keyword>
<organism evidence="10 11">
    <name type="scientific">Fasciola hepatica</name>
    <name type="common">Liver fluke</name>
    <dbReference type="NCBI Taxonomy" id="6192"/>
    <lineage>
        <taxon>Eukaryota</taxon>
        <taxon>Metazoa</taxon>
        <taxon>Spiralia</taxon>
        <taxon>Lophotrochozoa</taxon>
        <taxon>Platyhelminthes</taxon>
        <taxon>Trematoda</taxon>
        <taxon>Digenea</taxon>
        <taxon>Plagiorchiida</taxon>
        <taxon>Echinostomata</taxon>
        <taxon>Echinostomatoidea</taxon>
        <taxon>Fasciolidae</taxon>
        <taxon>Fasciola</taxon>
    </lineage>
</organism>
<dbReference type="AlphaFoldDB" id="A0A4E0R5G8"/>
<accession>A0A4E0R5G8</accession>
<sequence length="262" mass="29988">MVGVSCENRMLLGPCIHSLKALIIFTCLMPVAALVVCIYLCIHMGKCLATHCTDMNILPSLSAAVSDEMPQRTIWITSLLLSSFIRFLGIPHGYSWYQLAFSRAVDGDFTCIIKTMFIIHIVEILFLNIMSIFPSAYQYEAHRNSLAIFVFSSVLYMICDTCLFSLLTRHVSATYMAKRKRTKQFLLAAYVLSLFIVALCYFIHAAYCPPYVYSIFSFFEYVGIVINVCYHYTVYRFIENRPLCTVLDYWSPVADFTKIESL</sequence>
<evidence type="ECO:0000256" key="7">
    <source>
        <dbReference type="ARBA" id="ARBA00023136"/>
    </source>
</evidence>
<name>A0A4E0R5G8_FASHE</name>
<proteinExistence type="inferred from homology"/>
<feature type="transmembrane region" description="Helical" evidence="8">
    <location>
        <begin position="21"/>
        <end position="45"/>
    </location>
</feature>
<comment type="caution">
    <text evidence="10">The sequence shown here is derived from an EMBL/GenBank/DDBJ whole genome shotgun (WGS) entry which is preliminary data.</text>
</comment>
<evidence type="ECO:0000256" key="5">
    <source>
        <dbReference type="ARBA" id="ARBA00022989"/>
    </source>
</evidence>
<feature type="transmembrane region" description="Helical" evidence="8">
    <location>
        <begin position="74"/>
        <end position="97"/>
    </location>
</feature>
<evidence type="ECO:0000256" key="8">
    <source>
        <dbReference type="SAM" id="Phobius"/>
    </source>
</evidence>
<dbReference type="GO" id="GO:0006506">
    <property type="term" value="P:GPI anchor biosynthetic process"/>
    <property type="evidence" value="ECO:0007669"/>
    <property type="project" value="UniProtKB-KW"/>
</dbReference>
<feature type="domain" description="CWH43-like N-terminal" evidence="9">
    <location>
        <begin position="20"/>
        <end position="235"/>
    </location>
</feature>
<feature type="transmembrane region" description="Helical" evidence="8">
    <location>
        <begin position="145"/>
        <end position="167"/>
    </location>
</feature>
<dbReference type="EMBL" id="JXXN02002332">
    <property type="protein sequence ID" value="THD23103.1"/>
    <property type="molecule type" value="Genomic_DNA"/>
</dbReference>
<evidence type="ECO:0000256" key="2">
    <source>
        <dbReference type="ARBA" id="ARBA00007414"/>
    </source>
</evidence>
<feature type="transmembrane region" description="Helical" evidence="8">
    <location>
        <begin position="109"/>
        <end position="133"/>
    </location>
</feature>
<dbReference type="Pfam" id="PF10277">
    <property type="entry name" value="Frag1"/>
    <property type="match status" value="1"/>
</dbReference>
<evidence type="ECO:0000256" key="4">
    <source>
        <dbReference type="ARBA" id="ARBA00022692"/>
    </source>
</evidence>
<feature type="transmembrane region" description="Helical" evidence="8">
    <location>
        <begin position="187"/>
        <end position="207"/>
    </location>
</feature>
<dbReference type="InterPro" id="IPR039545">
    <property type="entry name" value="PGAP2"/>
</dbReference>
<keyword evidence="6" id="KW-0333">Golgi apparatus</keyword>
<dbReference type="GO" id="GO:0005789">
    <property type="term" value="C:endoplasmic reticulum membrane"/>
    <property type="evidence" value="ECO:0007669"/>
    <property type="project" value="TreeGrafter"/>
</dbReference>
<keyword evidence="3" id="KW-0337">GPI-anchor biosynthesis</keyword>
<gene>
    <name evidence="10" type="ORF">D915_006061</name>
</gene>
<feature type="transmembrane region" description="Helical" evidence="8">
    <location>
        <begin position="213"/>
        <end position="233"/>
    </location>
</feature>
<dbReference type="GO" id="GO:0000139">
    <property type="term" value="C:Golgi membrane"/>
    <property type="evidence" value="ECO:0007669"/>
    <property type="project" value="UniProtKB-SubCell"/>
</dbReference>
<dbReference type="PANTHER" id="PTHR12892:SF11">
    <property type="entry name" value="POST-GPI ATTACHMENT TO PROTEINS FACTOR 2"/>
    <property type="match status" value="1"/>
</dbReference>
<dbReference type="Proteomes" id="UP000230066">
    <property type="component" value="Unassembled WGS sequence"/>
</dbReference>
<evidence type="ECO:0000256" key="6">
    <source>
        <dbReference type="ARBA" id="ARBA00023034"/>
    </source>
</evidence>
<dbReference type="InterPro" id="IPR019402">
    <property type="entry name" value="CWH43_N"/>
</dbReference>
<reference evidence="10" key="1">
    <citation type="submission" date="2019-03" db="EMBL/GenBank/DDBJ databases">
        <title>Improved annotation for the trematode Fasciola hepatica.</title>
        <authorList>
            <person name="Choi Y.-J."/>
            <person name="Martin J."/>
            <person name="Mitreva M."/>
        </authorList>
    </citation>
    <scope>NUCLEOTIDE SEQUENCE [LARGE SCALE GENOMIC DNA]</scope>
</reference>
<dbReference type="PANTHER" id="PTHR12892">
    <property type="entry name" value="FGF RECEPTOR ACTIVATING PROTEIN 1"/>
    <property type="match status" value="1"/>
</dbReference>
<evidence type="ECO:0000256" key="1">
    <source>
        <dbReference type="ARBA" id="ARBA00004653"/>
    </source>
</evidence>
<protein>
    <submittedName>
        <fullName evidence="10">Post-GPI attachment to proteins factor 2</fullName>
    </submittedName>
</protein>
<keyword evidence="11" id="KW-1185">Reference proteome</keyword>
<evidence type="ECO:0000256" key="3">
    <source>
        <dbReference type="ARBA" id="ARBA00022502"/>
    </source>
</evidence>
<comment type="similarity">
    <text evidence="2">Belongs to the PGAP2 family.</text>
</comment>